<evidence type="ECO:0000256" key="9">
    <source>
        <dbReference type="ARBA" id="ARBA00023136"/>
    </source>
</evidence>
<feature type="transmembrane region" description="Helical" evidence="12">
    <location>
        <begin position="215"/>
        <end position="238"/>
    </location>
</feature>
<feature type="transmembrane region" description="Helical" evidence="12">
    <location>
        <begin position="334"/>
        <end position="352"/>
    </location>
</feature>
<keyword evidence="15" id="KW-1185">Reference proteome</keyword>
<evidence type="ECO:0000256" key="2">
    <source>
        <dbReference type="ARBA" id="ARBA00004430"/>
    </source>
</evidence>
<feature type="transmembrane region" description="Helical" evidence="12">
    <location>
        <begin position="9"/>
        <end position="27"/>
    </location>
</feature>
<organism evidence="14 15">
    <name type="scientific">Lasius niger</name>
    <name type="common">Black garden ant</name>
    <dbReference type="NCBI Taxonomy" id="67767"/>
    <lineage>
        <taxon>Eukaryota</taxon>
        <taxon>Metazoa</taxon>
        <taxon>Ecdysozoa</taxon>
        <taxon>Arthropoda</taxon>
        <taxon>Hexapoda</taxon>
        <taxon>Insecta</taxon>
        <taxon>Pterygota</taxon>
        <taxon>Neoptera</taxon>
        <taxon>Endopterygota</taxon>
        <taxon>Hymenoptera</taxon>
        <taxon>Apocrita</taxon>
        <taxon>Aculeata</taxon>
        <taxon>Formicoidea</taxon>
        <taxon>Formicidae</taxon>
        <taxon>Formicinae</taxon>
        <taxon>Lasius</taxon>
        <taxon>Lasius</taxon>
    </lineage>
</organism>
<evidence type="ECO:0000256" key="11">
    <source>
        <dbReference type="ARBA" id="ARBA00023273"/>
    </source>
</evidence>
<keyword evidence="8 12" id="KW-1133">Transmembrane helix</keyword>
<feature type="domain" description="DM10" evidence="13">
    <location>
        <begin position="719"/>
        <end position="831"/>
    </location>
</feature>
<dbReference type="GO" id="GO:0035435">
    <property type="term" value="P:phosphate ion transmembrane transport"/>
    <property type="evidence" value="ECO:0007669"/>
    <property type="project" value="TreeGrafter"/>
</dbReference>
<evidence type="ECO:0000256" key="5">
    <source>
        <dbReference type="ARBA" id="ARBA00022490"/>
    </source>
</evidence>
<evidence type="ECO:0000256" key="12">
    <source>
        <dbReference type="SAM" id="Phobius"/>
    </source>
</evidence>
<feature type="transmembrane region" description="Helical" evidence="12">
    <location>
        <begin position="471"/>
        <end position="493"/>
    </location>
</feature>
<dbReference type="STRING" id="67767.A0A0J7L6L4"/>
<feature type="transmembrane region" description="Helical" evidence="12">
    <location>
        <begin position="380"/>
        <end position="399"/>
    </location>
</feature>
<name>A0A0J7L6L4_LASNI</name>
<dbReference type="GO" id="GO:0005315">
    <property type="term" value="F:phosphate transmembrane transporter activity"/>
    <property type="evidence" value="ECO:0007669"/>
    <property type="project" value="InterPro"/>
</dbReference>
<dbReference type="Pfam" id="PF01384">
    <property type="entry name" value="PHO4"/>
    <property type="match status" value="1"/>
</dbReference>
<dbReference type="PANTHER" id="PTHR11101:SF80">
    <property type="entry name" value="PHOSPHATE TRANSPORTER"/>
    <property type="match status" value="1"/>
</dbReference>
<dbReference type="PANTHER" id="PTHR11101">
    <property type="entry name" value="PHOSPHATE TRANSPORTER"/>
    <property type="match status" value="1"/>
</dbReference>
<evidence type="ECO:0000256" key="10">
    <source>
        <dbReference type="ARBA" id="ARBA00023212"/>
    </source>
</evidence>
<dbReference type="EMBL" id="LBMM01000494">
    <property type="protein sequence ID" value="KMQ98218.1"/>
    <property type="molecule type" value="Genomic_DNA"/>
</dbReference>
<comment type="caution">
    <text evidence="14">The sequence shown here is derived from an EMBL/GenBank/DDBJ whole genome shotgun (WGS) entry which is preliminary data.</text>
</comment>
<dbReference type="OrthoDB" id="10255210at2759"/>
<evidence type="ECO:0000313" key="14">
    <source>
        <dbReference type="EMBL" id="KMQ98218.1"/>
    </source>
</evidence>
<feature type="transmembrane region" description="Helical" evidence="12">
    <location>
        <begin position="183"/>
        <end position="203"/>
    </location>
</feature>
<dbReference type="PROSITE" id="PS51336">
    <property type="entry name" value="DM10"/>
    <property type="match status" value="3"/>
</dbReference>
<dbReference type="FunFam" id="2.30.29.170:FF:000004">
    <property type="entry name" value="EF-hand domain containing 2"/>
    <property type="match status" value="1"/>
</dbReference>
<comment type="subcellular location">
    <subcellularLocation>
        <location evidence="2">Cytoplasm</location>
        <location evidence="2">Cytoskeleton</location>
        <location evidence="2">Cilium axoneme</location>
    </subcellularLocation>
    <subcellularLocation>
        <location evidence="1">Membrane</location>
        <topology evidence="1">Multi-pass membrane protein</topology>
    </subcellularLocation>
</comment>
<feature type="transmembrane region" description="Helical" evidence="12">
    <location>
        <begin position="90"/>
        <end position="111"/>
    </location>
</feature>
<reference evidence="14 15" key="1">
    <citation type="submission" date="2015-04" db="EMBL/GenBank/DDBJ databases">
        <title>Lasius niger genome sequencing.</title>
        <authorList>
            <person name="Konorov E.A."/>
            <person name="Nikitin M.A."/>
            <person name="Kirill M.V."/>
            <person name="Chang P."/>
        </authorList>
    </citation>
    <scope>NUCLEOTIDE SEQUENCE [LARGE SCALE GENOMIC DNA]</scope>
    <source>
        <tissue evidence="14">Whole</tissue>
    </source>
</reference>
<sequence>MSIPYDESLIWIVVAGFIVAFILAFGIGANDVANSFGTSVGAGVLTIFQACVLATFFEIAGAVLIGYKVSDTMRKGILDVSLYEGHEKELMIGALSSLAGSGIWLLLATALRLPISGTHSIVGATVGFSLVCRGTAGVKWIALANIAASWFASPILSGIVSFSIFWLLRKYVLDSNEPFEQGLFILPVAYGLTVAVNVMSIALDGPKLLMLDRLPWWGSLIAALLLGKFVAIIVYVFVVPWQRARILLTSNGSGAETTHFGACQDKNETTALSVISEAPCGDSSNGNARPDLTVTTPQLRGNSSESPLLMVAQADAENAQADMMDEEKPEVSRLFAFLQVLTAAFGSFAHGGNDVSNAIGPLIALWAVYSEGSARQEAETSILILLYGGLGISTGLWVWGRRVIRTLGQDLARITPTTGFTIEVGAAVTVLLASKIGLPVSTTHCKVGSVVCVGWASRGGKGVSWRLFRNIAFAWLITVPVAGCLSAGCMAIFREVKDYKLPHKLDISNGFPVIRDTNYGFGRRPTDAASVRYAECPDPIEYDPSLTYGRAPRYAFRQFVPRYALFAQKCLRFKAFFRQGVFDSPDEHYRVRHVDIVYYLEDDTLCVIEPVVDNAGFQQGKLVRRDRIPKNAKGDPFIWKDFNVGINVCIYGVVYRIVDCDPFTREFLTSQGIDVGEKESLPADPYAEQRKIKYDGTTPGRTIMRMMSDDARRRFLEFDGMVLSFDATWNDDLYRVLYFLTDDTVAIREIHKPNDGKDPVAMLLKRTRVPKNWQSLPSWHPSIYMEYGDPEIIEYYTPRDFRVGETILLYGRSFLLHDCDAFTRKYYSDVLDAPQADAIPERFKKPTPAKCEASPHIKFDSPEDTCASCPSFVPRSPRKNVVRQLINFPKKLRYSMRMDAVHPEDEDRDFVLEYRLSDGAIRINERERRNSGRDEACFLSFRLIPKPCSTRRDDPEYYTPEDLFVGARINVFNHRFVITGADLFVYRYVEANRDKFCQEVRENLRNYFLQQGMLQDDVDAEARKMQEMEDECKLVADNANGKVIEDDTEASKCTGEANMASDKELIVT</sequence>
<evidence type="ECO:0000256" key="8">
    <source>
        <dbReference type="ARBA" id="ARBA00022989"/>
    </source>
</evidence>
<evidence type="ECO:0000256" key="1">
    <source>
        <dbReference type="ARBA" id="ARBA00004141"/>
    </source>
</evidence>
<keyword evidence="5" id="KW-0963">Cytoplasm</keyword>
<proteinExistence type="inferred from homology"/>
<dbReference type="Pfam" id="PF06565">
    <property type="entry name" value="DM10_dom"/>
    <property type="match status" value="3"/>
</dbReference>
<feature type="transmembrane region" description="Helical" evidence="12">
    <location>
        <begin position="147"/>
        <end position="168"/>
    </location>
</feature>
<protein>
    <submittedName>
        <fullName evidence="14">Ef-hand domain-containing protein 1</fullName>
    </submittedName>
</protein>
<feature type="domain" description="DM10" evidence="13">
    <location>
        <begin position="888"/>
        <end position="993"/>
    </location>
</feature>
<dbReference type="GO" id="GO:0016020">
    <property type="term" value="C:membrane"/>
    <property type="evidence" value="ECO:0007669"/>
    <property type="project" value="UniProtKB-SubCell"/>
</dbReference>
<dbReference type="InterPro" id="IPR006602">
    <property type="entry name" value="DM10_dom"/>
</dbReference>
<dbReference type="GO" id="GO:0005930">
    <property type="term" value="C:axoneme"/>
    <property type="evidence" value="ECO:0007669"/>
    <property type="project" value="UniProtKB-SubCell"/>
</dbReference>
<keyword evidence="9 12" id="KW-0472">Membrane</keyword>
<feature type="domain" description="DM10" evidence="13">
    <location>
        <begin position="567"/>
        <end position="672"/>
    </location>
</feature>
<comment type="similarity">
    <text evidence="3">Belongs to the inorganic phosphate transporter (PiT) (TC 2.A.20) family.</text>
</comment>
<keyword evidence="4" id="KW-0813">Transport</keyword>
<evidence type="ECO:0000313" key="15">
    <source>
        <dbReference type="Proteomes" id="UP000036403"/>
    </source>
</evidence>
<keyword evidence="11" id="KW-0966">Cell projection</keyword>
<dbReference type="Gene3D" id="2.30.29.170">
    <property type="match status" value="3"/>
</dbReference>
<keyword evidence="10" id="KW-0206">Cytoskeleton</keyword>
<dbReference type="SMART" id="SM00676">
    <property type="entry name" value="DM10"/>
    <property type="match status" value="3"/>
</dbReference>
<evidence type="ECO:0000256" key="7">
    <source>
        <dbReference type="ARBA" id="ARBA00022692"/>
    </source>
</evidence>
<accession>A0A0J7L6L4</accession>
<dbReference type="Proteomes" id="UP000036403">
    <property type="component" value="Unassembled WGS sequence"/>
</dbReference>
<feature type="transmembrane region" description="Helical" evidence="12">
    <location>
        <begin position="47"/>
        <end position="69"/>
    </location>
</feature>
<keyword evidence="7 12" id="KW-0812">Transmembrane</keyword>
<dbReference type="PaxDb" id="67767-A0A0J7L6L4"/>
<keyword evidence="6" id="KW-0592">Phosphate transport</keyword>
<dbReference type="InterPro" id="IPR001204">
    <property type="entry name" value="Phos_transporter"/>
</dbReference>
<evidence type="ECO:0000256" key="4">
    <source>
        <dbReference type="ARBA" id="ARBA00022448"/>
    </source>
</evidence>
<dbReference type="AlphaFoldDB" id="A0A0J7L6L4"/>
<gene>
    <name evidence="14" type="ORF">RF55_1428</name>
</gene>
<evidence type="ECO:0000256" key="6">
    <source>
        <dbReference type="ARBA" id="ARBA00022592"/>
    </source>
</evidence>
<evidence type="ECO:0000259" key="13">
    <source>
        <dbReference type="PROSITE" id="PS51336"/>
    </source>
</evidence>
<evidence type="ECO:0000256" key="3">
    <source>
        <dbReference type="ARBA" id="ARBA00009916"/>
    </source>
</evidence>